<keyword evidence="4" id="KW-1185">Reference proteome</keyword>
<keyword evidence="2" id="KW-0732">Signal</keyword>
<name>A0A1X0P9Q7_9TRYP</name>
<dbReference type="Proteomes" id="UP000192257">
    <property type="component" value="Unassembled WGS sequence"/>
</dbReference>
<evidence type="ECO:0000313" key="4">
    <source>
        <dbReference type="Proteomes" id="UP000192257"/>
    </source>
</evidence>
<organism evidence="3 4">
    <name type="scientific">Trypanosoma theileri</name>
    <dbReference type="NCBI Taxonomy" id="67003"/>
    <lineage>
        <taxon>Eukaryota</taxon>
        <taxon>Discoba</taxon>
        <taxon>Euglenozoa</taxon>
        <taxon>Kinetoplastea</taxon>
        <taxon>Metakinetoplastina</taxon>
        <taxon>Trypanosomatida</taxon>
        <taxon>Trypanosomatidae</taxon>
        <taxon>Trypanosoma</taxon>
    </lineage>
</organism>
<evidence type="ECO:0008006" key="5">
    <source>
        <dbReference type="Google" id="ProtNLM"/>
    </source>
</evidence>
<dbReference type="VEuPathDB" id="TriTrypDB:TM35_000025160"/>
<dbReference type="GeneID" id="39981614"/>
<feature type="transmembrane region" description="Helical" evidence="1">
    <location>
        <begin position="258"/>
        <end position="279"/>
    </location>
</feature>
<dbReference type="RefSeq" id="XP_028887256.1">
    <property type="nucleotide sequence ID" value="XM_029021834.1"/>
</dbReference>
<evidence type="ECO:0000256" key="1">
    <source>
        <dbReference type="SAM" id="Phobius"/>
    </source>
</evidence>
<keyword evidence="1" id="KW-0812">Transmembrane</keyword>
<evidence type="ECO:0000313" key="3">
    <source>
        <dbReference type="EMBL" id="ORC93190.1"/>
    </source>
</evidence>
<reference evidence="3 4" key="1">
    <citation type="submission" date="2017-03" db="EMBL/GenBank/DDBJ databases">
        <title>An alternative strategy for trypanosome survival in the mammalian bloodstream revealed through genome and transcriptome analysis of the ubiquitous bovine parasite Trypanosoma (Megatrypanum) theileri.</title>
        <authorList>
            <person name="Kelly S."/>
            <person name="Ivens A."/>
            <person name="Mott A."/>
            <person name="O'Neill E."/>
            <person name="Emms D."/>
            <person name="Macleod O."/>
            <person name="Voorheis P."/>
            <person name="Matthews J."/>
            <person name="Matthews K."/>
            <person name="Carrington M."/>
        </authorList>
    </citation>
    <scope>NUCLEOTIDE SEQUENCE [LARGE SCALE GENOMIC DNA]</scope>
    <source>
        <strain evidence="3">Edinburgh</strain>
    </source>
</reference>
<comment type="caution">
    <text evidence="3">The sequence shown here is derived from an EMBL/GenBank/DDBJ whole genome shotgun (WGS) entry which is preliminary data.</text>
</comment>
<dbReference type="EMBL" id="NBCO01000002">
    <property type="protein sequence ID" value="ORC93190.1"/>
    <property type="molecule type" value="Genomic_DNA"/>
</dbReference>
<feature type="chain" id="PRO_5013389597" description="Ankyrin repeat protein" evidence="2">
    <location>
        <begin position="41"/>
        <end position="281"/>
    </location>
</feature>
<protein>
    <recommendedName>
        <fullName evidence="5">Ankyrin repeat protein</fullName>
    </recommendedName>
</protein>
<dbReference type="AlphaFoldDB" id="A0A1X0P9Q7"/>
<sequence length="281" mass="32245">MDVECCAEEGIMLGQLYRVLQTTLLLLLLLLTWHSEIVSSAQTDAGVRDAVEQFKKAVSDHDVKEVQRILHDETLRKHLENSVPAPLFWVVNEVVDSKELARIALLCLENFGDSNYDYDKHHPLTIAVRHHLTHVIVMLVEWPETIREVWAKYLWCEDLALVPETVTVILHPDSSACFRNFARVVNYDQSKLMAEKQIKDEMKKTASTEFDWSNPFLTPPLGKLPSSKYLVMNPRAFNDFSEAVSYYFLGSWDSMYVILYYIICMVLCPLACGVFVAAARR</sequence>
<keyword evidence="1" id="KW-1133">Transmembrane helix</keyword>
<feature type="signal peptide" evidence="2">
    <location>
        <begin position="1"/>
        <end position="40"/>
    </location>
</feature>
<gene>
    <name evidence="3" type="ORF">TM35_000025160</name>
</gene>
<dbReference type="OrthoDB" id="243631at2759"/>
<keyword evidence="1" id="KW-0472">Membrane</keyword>
<accession>A0A1X0P9Q7</accession>
<proteinExistence type="predicted"/>
<evidence type="ECO:0000256" key="2">
    <source>
        <dbReference type="SAM" id="SignalP"/>
    </source>
</evidence>